<reference evidence="5" key="1">
    <citation type="submission" date="2016-06" db="EMBL/GenBank/DDBJ databases">
        <title>Parallel loss of symbiosis genes in relatives of nitrogen-fixing non-legume Parasponia.</title>
        <authorList>
            <person name="Van Velzen R."/>
            <person name="Holmer R."/>
            <person name="Bu F."/>
            <person name="Rutten L."/>
            <person name="Van Zeijl A."/>
            <person name="Liu W."/>
            <person name="Santuari L."/>
            <person name="Cao Q."/>
            <person name="Sharma T."/>
            <person name="Shen D."/>
            <person name="Roswanjaya Y."/>
            <person name="Wardhani T."/>
            <person name="Kalhor M.S."/>
            <person name="Jansen J."/>
            <person name="Van den Hoogen J."/>
            <person name="Gungor B."/>
            <person name="Hartog M."/>
            <person name="Hontelez J."/>
            <person name="Verver J."/>
            <person name="Yang W.-C."/>
            <person name="Schijlen E."/>
            <person name="Repin R."/>
            <person name="Schilthuizen M."/>
            <person name="Schranz E."/>
            <person name="Heidstra R."/>
            <person name="Miyata K."/>
            <person name="Fedorova E."/>
            <person name="Kohlen W."/>
            <person name="Bisseling T."/>
            <person name="Smit S."/>
            <person name="Geurts R."/>
        </authorList>
    </citation>
    <scope>NUCLEOTIDE SEQUENCE [LARGE SCALE GENOMIC DNA]</scope>
    <source>
        <strain evidence="5">cv. RG33-2</strain>
    </source>
</reference>
<keyword evidence="2" id="KW-0732">Signal</keyword>
<keyword evidence="5" id="KW-1185">Reference proteome</keyword>
<feature type="signal peptide" evidence="2">
    <location>
        <begin position="1"/>
        <end position="28"/>
    </location>
</feature>
<organism evidence="4 5">
    <name type="scientific">Trema orientale</name>
    <name type="common">Charcoal tree</name>
    <name type="synonym">Celtis orientalis</name>
    <dbReference type="NCBI Taxonomy" id="63057"/>
    <lineage>
        <taxon>Eukaryota</taxon>
        <taxon>Viridiplantae</taxon>
        <taxon>Streptophyta</taxon>
        <taxon>Embryophyta</taxon>
        <taxon>Tracheophyta</taxon>
        <taxon>Spermatophyta</taxon>
        <taxon>Magnoliopsida</taxon>
        <taxon>eudicotyledons</taxon>
        <taxon>Gunneridae</taxon>
        <taxon>Pentapetalae</taxon>
        <taxon>rosids</taxon>
        <taxon>fabids</taxon>
        <taxon>Rosales</taxon>
        <taxon>Cannabaceae</taxon>
        <taxon>Trema</taxon>
    </lineage>
</organism>
<dbReference type="STRING" id="63057.A0A2P5EWP0"/>
<dbReference type="Proteomes" id="UP000237000">
    <property type="component" value="Unassembled WGS sequence"/>
</dbReference>
<feature type="region of interest" description="Disordered" evidence="1">
    <location>
        <begin position="129"/>
        <end position="162"/>
    </location>
</feature>
<evidence type="ECO:0000313" key="4">
    <source>
        <dbReference type="EMBL" id="PON89957.1"/>
    </source>
</evidence>
<dbReference type="Gene3D" id="2.60.40.420">
    <property type="entry name" value="Cupredoxins - blue copper proteins"/>
    <property type="match status" value="1"/>
</dbReference>
<sequence>MRKGKFFRHFPFSLILIIYTLFLNGATSEDYVVGDGDEWNSQANFLSWSTKYNFTVGDILVFKYVKGQHNVYEVEEKTFRSCDSSSGVLAKYESGNDQVKLTEAKKYWFICDVSGHCLGGMRFGIDVKQANPSSDNTGSNDGSPTSQPTELPATPPSSSGRGTLLSESWKTGIYTLAFGVLFKLFC</sequence>
<dbReference type="PANTHER" id="PTHR33021">
    <property type="entry name" value="BLUE COPPER PROTEIN"/>
    <property type="match status" value="1"/>
</dbReference>
<dbReference type="SUPFAM" id="SSF49503">
    <property type="entry name" value="Cupredoxins"/>
    <property type="match status" value="1"/>
</dbReference>
<evidence type="ECO:0000256" key="2">
    <source>
        <dbReference type="SAM" id="SignalP"/>
    </source>
</evidence>
<evidence type="ECO:0000259" key="3">
    <source>
        <dbReference type="PROSITE" id="PS51485"/>
    </source>
</evidence>
<dbReference type="EMBL" id="JXTC01000088">
    <property type="protein sequence ID" value="PON89957.1"/>
    <property type="molecule type" value="Genomic_DNA"/>
</dbReference>
<dbReference type="Pfam" id="PF02298">
    <property type="entry name" value="Cu_bind_like"/>
    <property type="match status" value="1"/>
</dbReference>
<dbReference type="CDD" id="cd04216">
    <property type="entry name" value="Phytocyanin"/>
    <property type="match status" value="1"/>
</dbReference>
<dbReference type="OrthoDB" id="1921208at2759"/>
<dbReference type="InterPro" id="IPR039391">
    <property type="entry name" value="Phytocyanin-like"/>
</dbReference>
<proteinExistence type="predicted"/>
<feature type="chain" id="PRO_5015144714" evidence="2">
    <location>
        <begin position="29"/>
        <end position="186"/>
    </location>
</feature>
<comment type="caution">
    <text evidence="4">The sequence shown here is derived from an EMBL/GenBank/DDBJ whole genome shotgun (WGS) entry which is preliminary data.</text>
</comment>
<feature type="domain" description="Phytocyanin" evidence="3">
    <location>
        <begin position="29"/>
        <end position="129"/>
    </location>
</feature>
<protein>
    <submittedName>
        <fullName evidence="4">Phytocyanin domain containing protein</fullName>
    </submittedName>
</protein>
<gene>
    <name evidence="4" type="ORF">TorRG33x02_142430</name>
</gene>
<dbReference type="PROSITE" id="PS51485">
    <property type="entry name" value="PHYTOCYANIN"/>
    <property type="match status" value="1"/>
</dbReference>
<dbReference type="FunFam" id="2.60.40.420:FF:000074">
    <property type="entry name" value="Blue copper binding protein-like"/>
    <property type="match status" value="1"/>
</dbReference>
<dbReference type="AlphaFoldDB" id="A0A2P5EWP0"/>
<name>A0A2P5EWP0_TREOI</name>
<dbReference type="PANTHER" id="PTHR33021:SF179">
    <property type="entry name" value="OS09G0541100 PROTEIN"/>
    <property type="match status" value="1"/>
</dbReference>
<feature type="compositionally biased region" description="Polar residues" evidence="1">
    <location>
        <begin position="130"/>
        <end position="149"/>
    </location>
</feature>
<evidence type="ECO:0000256" key="1">
    <source>
        <dbReference type="SAM" id="MobiDB-lite"/>
    </source>
</evidence>
<dbReference type="InParanoid" id="A0A2P5EWP0"/>
<accession>A0A2P5EWP0</accession>
<dbReference type="InterPro" id="IPR008972">
    <property type="entry name" value="Cupredoxin"/>
</dbReference>
<evidence type="ECO:0000313" key="5">
    <source>
        <dbReference type="Proteomes" id="UP000237000"/>
    </source>
</evidence>
<dbReference type="GO" id="GO:0005886">
    <property type="term" value="C:plasma membrane"/>
    <property type="evidence" value="ECO:0007669"/>
    <property type="project" value="TreeGrafter"/>
</dbReference>
<dbReference type="GO" id="GO:0009055">
    <property type="term" value="F:electron transfer activity"/>
    <property type="evidence" value="ECO:0007669"/>
    <property type="project" value="InterPro"/>
</dbReference>
<dbReference type="InterPro" id="IPR003245">
    <property type="entry name" value="Phytocyanin_dom"/>
</dbReference>